<sequence length="57" mass="6061">MKNKFILSLDILTIGISVSESTISGYASTINEPSTVADSSQGLTLLDKNVVAKVNIY</sequence>
<evidence type="ECO:0000313" key="2">
    <source>
        <dbReference type="Proteomes" id="UP000352698"/>
    </source>
</evidence>
<proteinExistence type="predicted"/>
<gene>
    <name evidence="1" type="ORF">NCTC12204_01378</name>
</gene>
<accession>A0A7Z9AU19</accession>
<comment type="caution">
    <text evidence="1">The sequence shown here is derived from an EMBL/GenBank/DDBJ whole genome shotgun (WGS) entry which is preliminary data.</text>
</comment>
<dbReference type="AlphaFoldDB" id="A0A7Z9AU19"/>
<evidence type="ECO:0000313" key="1">
    <source>
        <dbReference type="EMBL" id="VTQ63883.1"/>
    </source>
</evidence>
<dbReference type="EMBL" id="CABEEP010000001">
    <property type="protein sequence ID" value="VTQ63883.1"/>
    <property type="molecule type" value="Genomic_DNA"/>
</dbReference>
<dbReference type="RefSeq" id="WP_010737544.1">
    <property type="nucleotide sequence ID" value="NZ_AP027299.1"/>
</dbReference>
<organism evidence="1 2">
    <name type="scientific">Enterococcus hirae</name>
    <dbReference type="NCBI Taxonomy" id="1354"/>
    <lineage>
        <taxon>Bacteria</taxon>
        <taxon>Bacillati</taxon>
        <taxon>Bacillota</taxon>
        <taxon>Bacilli</taxon>
        <taxon>Lactobacillales</taxon>
        <taxon>Enterococcaceae</taxon>
        <taxon>Enterococcus</taxon>
    </lineage>
</organism>
<reference evidence="1 2" key="1">
    <citation type="submission" date="2019-05" db="EMBL/GenBank/DDBJ databases">
        <authorList>
            <consortium name="Pathogen Informatics"/>
        </authorList>
    </citation>
    <scope>NUCLEOTIDE SEQUENCE [LARGE SCALE GENOMIC DNA]</scope>
    <source>
        <strain evidence="1 2">NCTC12204</strain>
    </source>
</reference>
<name>A0A7Z9AU19_ENTHR</name>
<protein>
    <submittedName>
        <fullName evidence="1">Uncharacterized protein</fullName>
    </submittedName>
</protein>
<dbReference type="Proteomes" id="UP000352698">
    <property type="component" value="Unassembled WGS sequence"/>
</dbReference>